<accession>A0A553I9G6</accession>
<evidence type="ECO:0000256" key="1">
    <source>
        <dbReference type="SAM" id="SignalP"/>
    </source>
</evidence>
<dbReference type="OrthoDB" id="5428040at2759"/>
<feature type="chain" id="PRO_5021753202" evidence="1">
    <location>
        <begin position="20"/>
        <end position="162"/>
    </location>
</feature>
<evidence type="ECO:0000313" key="2">
    <source>
        <dbReference type="EMBL" id="TRX96841.1"/>
    </source>
</evidence>
<keyword evidence="3" id="KW-1185">Reference proteome</keyword>
<name>A0A553I9G6_9PEZI</name>
<sequence>MPKAIESWLTFLVIVVTLSLQFSSTLLFSDINGFVIIGDLENNKFGDVVPSDEIDTLHARHNTAQYILQHPVYAAFGEVQAGFNATPNNNGVSDTGLVQRSLIPILEADTRCSVRKAEGTTMVVSSRSSCIRPQNNAKYYTERGFEDISRSIAGTVDYDMSF</sequence>
<keyword evidence="1" id="KW-0732">Signal</keyword>
<dbReference type="EMBL" id="VFLP01000008">
    <property type="protein sequence ID" value="TRX96841.1"/>
    <property type="molecule type" value="Genomic_DNA"/>
</dbReference>
<reference evidence="3" key="1">
    <citation type="submission" date="2019-06" db="EMBL/GenBank/DDBJ databases">
        <title>Draft genome sequence of the griseofulvin-producing fungus Xylaria cubensis strain G536.</title>
        <authorList>
            <person name="Mead M.E."/>
            <person name="Raja H.A."/>
            <person name="Steenwyk J.L."/>
            <person name="Knowles S.L."/>
            <person name="Oberlies N.H."/>
            <person name="Rokas A."/>
        </authorList>
    </citation>
    <scope>NUCLEOTIDE SEQUENCE [LARGE SCALE GENOMIC DNA]</scope>
    <source>
        <strain evidence="3">G536</strain>
    </source>
</reference>
<dbReference type="AlphaFoldDB" id="A0A553I9G6"/>
<gene>
    <name evidence="2" type="ORF">FHL15_002147</name>
</gene>
<comment type="caution">
    <text evidence="2">The sequence shown here is derived from an EMBL/GenBank/DDBJ whole genome shotgun (WGS) entry which is preliminary data.</text>
</comment>
<dbReference type="Proteomes" id="UP000319160">
    <property type="component" value="Unassembled WGS sequence"/>
</dbReference>
<feature type="signal peptide" evidence="1">
    <location>
        <begin position="1"/>
        <end position="19"/>
    </location>
</feature>
<organism evidence="2 3">
    <name type="scientific">Xylaria flabelliformis</name>
    <dbReference type="NCBI Taxonomy" id="2512241"/>
    <lineage>
        <taxon>Eukaryota</taxon>
        <taxon>Fungi</taxon>
        <taxon>Dikarya</taxon>
        <taxon>Ascomycota</taxon>
        <taxon>Pezizomycotina</taxon>
        <taxon>Sordariomycetes</taxon>
        <taxon>Xylariomycetidae</taxon>
        <taxon>Xylariales</taxon>
        <taxon>Xylariaceae</taxon>
        <taxon>Xylaria</taxon>
    </lineage>
</organism>
<protein>
    <submittedName>
        <fullName evidence="2">Uncharacterized protein</fullName>
    </submittedName>
</protein>
<proteinExistence type="predicted"/>
<evidence type="ECO:0000313" key="3">
    <source>
        <dbReference type="Proteomes" id="UP000319160"/>
    </source>
</evidence>